<gene>
    <name evidence="4" type="ORF">SEUCBS140593_006997</name>
</gene>
<organism evidence="4 5">
    <name type="scientific">Sporothrix eucalyptigena</name>
    <dbReference type="NCBI Taxonomy" id="1812306"/>
    <lineage>
        <taxon>Eukaryota</taxon>
        <taxon>Fungi</taxon>
        <taxon>Dikarya</taxon>
        <taxon>Ascomycota</taxon>
        <taxon>Pezizomycotina</taxon>
        <taxon>Sordariomycetes</taxon>
        <taxon>Sordariomycetidae</taxon>
        <taxon>Ophiostomatales</taxon>
        <taxon>Ophiostomataceae</taxon>
        <taxon>Sporothrix</taxon>
    </lineage>
</organism>
<dbReference type="EMBL" id="CAWUHD010000081">
    <property type="protein sequence ID" value="CAK7228691.1"/>
    <property type="molecule type" value="Genomic_DNA"/>
</dbReference>
<feature type="domain" description="Zn(2)-C6 fungal-type" evidence="3">
    <location>
        <begin position="15"/>
        <end position="53"/>
    </location>
</feature>
<name>A0ABP0CB38_9PEZI</name>
<keyword evidence="5" id="KW-1185">Reference proteome</keyword>
<dbReference type="SMART" id="SM00066">
    <property type="entry name" value="GAL4"/>
    <property type="match status" value="1"/>
</dbReference>
<sequence length="643" mass="71446">MSTQPPRKRMKAGVTRVRTGCYTCRRRKVKCDEEKPEYGGVDVFSSLFDDREPPGTESLEDSAGPHPSTAIDALLSPSYGAFLDAVWNWPDMGMHIMASGMSLLSPNTDGSPSTDDTSSPSHTQNSAHIPSGRTNSDPASPPSPRSQISNNPSGLRDYYLSQWHKTVVPLLPPVFRDLTADMPDFLPLQNAVLAISASYVAHVESLIVRSAHRSKKSYYIPQKDHQYQSLQYYNKVIQSMGTCLEMLPQAHFFDMLAALLLSYYFELDSGSFTGGMRHMAALDKLMLSHNGEIRAHATGRRLLSTWMNLRSQFVNRYLGSCIPSMSAHRIDTFPLNRTIGLDEGASHHDAIMIMTCDAKFLSRKMILDWCVTRGEARGIIPSPLGNILAQMSLPAARKDSALQLAAIDNAYVKSMCQQRIKLDSWHASLDMAELPVDSYVSQPAATTTVTAAATDGDTLDIRPLKFHTFEAAMNYAHYAHTQMLCAAGAIARIRDPVFVVPPLTRRDCPWGELILRITAGLTIDDCVYKNTFNAGMLLILTSCMVLCPRADVAAWIEDWVHRIEDFGVPLESGLPFGIIKRIIHFVLDQRQLGSDILLILPLETEDAEKSDLYQSDFKMHVVVCGKDLRTGQLYNETVEIPEV</sequence>
<evidence type="ECO:0000259" key="3">
    <source>
        <dbReference type="SMART" id="SM00066"/>
    </source>
</evidence>
<dbReference type="InterPro" id="IPR001138">
    <property type="entry name" value="Zn2Cys6_DnaBD"/>
</dbReference>
<feature type="region of interest" description="Disordered" evidence="2">
    <location>
        <begin position="43"/>
        <end position="69"/>
    </location>
</feature>
<feature type="compositionally biased region" description="Low complexity" evidence="2">
    <location>
        <begin position="105"/>
        <end position="121"/>
    </location>
</feature>
<proteinExistence type="predicted"/>
<evidence type="ECO:0000313" key="4">
    <source>
        <dbReference type="EMBL" id="CAK7228691.1"/>
    </source>
</evidence>
<evidence type="ECO:0000256" key="2">
    <source>
        <dbReference type="SAM" id="MobiDB-lite"/>
    </source>
</evidence>
<feature type="region of interest" description="Disordered" evidence="2">
    <location>
        <begin position="105"/>
        <end position="151"/>
    </location>
</feature>
<protein>
    <recommendedName>
        <fullName evidence="3">Zn(2)-C6 fungal-type domain-containing protein</fullName>
    </recommendedName>
</protein>
<dbReference type="CDD" id="cd00067">
    <property type="entry name" value="GAL4"/>
    <property type="match status" value="1"/>
</dbReference>
<dbReference type="PANTHER" id="PTHR37534:SF46">
    <property type="entry name" value="ZN(II)2CYS6 TRANSCRIPTION FACTOR (EUROFUNG)"/>
    <property type="match status" value="1"/>
</dbReference>
<dbReference type="Pfam" id="PF00172">
    <property type="entry name" value="Zn_clus"/>
    <property type="match status" value="1"/>
</dbReference>
<dbReference type="Gene3D" id="4.10.240.10">
    <property type="entry name" value="Zn(2)-C6 fungal-type DNA-binding domain"/>
    <property type="match status" value="1"/>
</dbReference>
<feature type="compositionally biased region" description="Polar residues" evidence="2">
    <location>
        <begin position="122"/>
        <end position="138"/>
    </location>
</feature>
<evidence type="ECO:0000256" key="1">
    <source>
        <dbReference type="ARBA" id="ARBA00023242"/>
    </source>
</evidence>
<comment type="caution">
    <text evidence="4">The sequence shown here is derived from an EMBL/GenBank/DDBJ whole genome shotgun (WGS) entry which is preliminary data.</text>
</comment>
<keyword evidence="1" id="KW-0539">Nucleus</keyword>
<reference evidence="4 5" key="1">
    <citation type="submission" date="2024-01" db="EMBL/GenBank/DDBJ databases">
        <authorList>
            <person name="Allen C."/>
            <person name="Tagirdzhanova G."/>
        </authorList>
    </citation>
    <scope>NUCLEOTIDE SEQUENCE [LARGE SCALE GENOMIC DNA]</scope>
</reference>
<dbReference type="SUPFAM" id="SSF57701">
    <property type="entry name" value="Zn2/Cys6 DNA-binding domain"/>
    <property type="match status" value="1"/>
</dbReference>
<dbReference type="PANTHER" id="PTHR37534">
    <property type="entry name" value="TRANSCRIPTIONAL ACTIVATOR PROTEIN UGA3"/>
    <property type="match status" value="1"/>
</dbReference>
<dbReference type="Proteomes" id="UP001642482">
    <property type="component" value="Unassembled WGS sequence"/>
</dbReference>
<evidence type="ECO:0000313" key="5">
    <source>
        <dbReference type="Proteomes" id="UP001642482"/>
    </source>
</evidence>
<dbReference type="InterPro" id="IPR036864">
    <property type="entry name" value="Zn2-C6_fun-type_DNA-bd_sf"/>
</dbReference>
<accession>A0ABP0CB38</accession>